<evidence type="ECO:0000259" key="4">
    <source>
        <dbReference type="PROSITE" id="PS50883"/>
    </source>
</evidence>
<proteinExistence type="predicted"/>
<dbReference type="SMART" id="SM00052">
    <property type="entry name" value="EAL"/>
    <property type="match status" value="1"/>
</dbReference>
<dbReference type="SUPFAM" id="SSF55073">
    <property type="entry name" value="Nucleotide cyclase"/>
    <property type="match status" value="1"/>
</dbReference>
<reference evidence="6 7" key="1">
    <citation type="submission" date="2016-09" db="EMBL/GenBank/DDBJ databases">
        <title>Acidihalobacter prosperus V6 (DSM14174).</title>
        <authorList>
            <person name="Khaleque H.N."/>
            <person name="Ramsay J.P."/>
            <person name="Murphy R.J.T."/>
            <person name="Kaksonen A.H."/>
            <person name="Boxall N.J."/>
            <person name="Watkin E.L.J."/>
        </authorList>
    </citation>
    <scope>NUCLEOTIDE SEQUENCE [LARGE SCALE GENOMIC DNA]</scope>
    <source>
        <strain evidence="6 7">V6</strain>
    </source>
</reference>
<dbReference type="Proteomes" id="UP000095342">
    <property type="component" value="Chromosome"/>
</dbReference>
<dbReference type="CDD" id="cd01949">
    <property type="entry name" value="GGDEF"/>
    <property type="match status" value="1"/>
</dbReference>
<evidence type="ECO:0000256" key="1">
    <source>
        <dbReference type="ARBA" id="ARBA00012282"/>
    </source>
</evidence>
<dbReference type="InterPro" id="IPR029787">
    <property type="entry name" value="Nucleotide_cyclase"/>
</dbReference>
<dbReference type="InterPro" id="IPR050706">
    <property type="entry name" value="Cyclic-di-GMP_PDE-like"/>
</dbReference>
<sequence length="755" mass="84624">MTHNRSVRRLWWPLAALFVAGGITMLAGISLWAWQQTRTELLTNLRVVAQFVADNALAIFDELGNDLPYLSRQLRANGNDLAADYELLKTYQKYHPSVASMALFAPDGRMLLNTALPFGSSLPDPRTRAIFHKSLERTLKSQQPWIGMTQYGLVLHAWRIPMRYVVRYPDGRPRYIIQAAVRLDQITSAWAHITLPMNTAVGLIRTDGYHIARLPANNPVRVYSMQMHGSLIQELHRNPNEMIGTYNGRVQTDGTHRLGIYVHLSKFPVVAYASLSSHNIALYWMRRITPFVLLGIISILGYIALAYLLIRREQQHATELTVQSKRQALTGLPNRIGAQEWIENQLNLPDTTLSVLQIDLLNFKDINTALGTDAGDRVLQEIADRLRKYADRLNAFVSHLDADEFLIGLPGSGLINAHASAQSIRRKINDPYEIEGRTLRLQARIGIACIPEDAHSAPGLLRAVDAALHAAKRGQAGISFYDPDTGQLSDARVSFQHAVERALEHNEFMLYYQPIVNLENGRLVGAEGLLRWQDPERGLLPPSEFIPLAETTGWIAPLGECVFRRACSDVKSWQQAGLDLYISVNLSASQFNSSELIDQVQNELKNAGITPRQIELEITETAVMEDVVRSTEIMRRLSTLGLRLAIDDFGTGYSSLAYLRKLPAQTIKIDQSFIRDIDSDPEDLEIVKAIVALARVLGLLTLAEGIETEAQYHLLRDLGVDLGQGYWFSRPVPEPDFRQQATRWESPPGDAVSRG</sequence>
<accession>A0A1D8KA09</accession>
<dbReference type="Gene3D" id="3.30.450.20">
    <property type="entry name" value="PAS domain"/>
    <property type="match status" value="2"/>
</dbReference>
<dbReference type="RefSeq" id="WP_070073349.1">
    <property type="nucleotide sequence ID" value="NZ_CP017448.1"/>
</dbReference>
<keyword evidence="2" id="KW-0973">c-di-GMP</keyword>
<dbReference type="SMART" id="SM00267">
    <property type="entry name" value="GGDEF"/>
    <property type="match status" value="1"/>
</dbReference>
<dbReference type="InterPro" id="IPR001633">
    <property type="entry name" value="EAL_dom"/>
</dbReference>
<keyword evidence="3" id="KW-0472">Membrane</keyword>
<organism evidence="6 7">
    <name type="scientific">Acidihalobacter aeolianus</name>
    <dbReference type="NCBI Taxonomy" id="2792603"/>
    <lineage>
        <taxon>Bacteria</taxon>
        <taxon>Pseudomonadati</taxon>
        <taxon>Pseudomonadota</taxon>
        <taxon>Gammaproteobacteria</taxon>
        <taxon>Chromatiales</taxon>
        <taxon>Ectothiorhodospiraceae</taxon>
        <taxon>Acidihalobacter</taxon>
    </lineage>
</organism>
<dbReference type="CDD" id="cd01948">
    <property type="entry name" value="EAL"/>
    <property type="match status" value="1"/>
</dbReference>
<dbReference type="KEGG" id="aaeo:BJI67_12815"/>
<dbReference type="Gene3D" id="3.20.20.450">
    <property type="entry name" value="EAL domain"/>
    <property type="match status" value="1"/>
</dbReference>
<keyword evidence="7" id="KW-1185">Reference proteome</keyword>
<dbReference type="SUPFAM" id="SSF141868">
    <property type="entry name" value="EAL domain-like"/>
    <property type="match status" value="1"/>
</dbReference>
<feature type="transmembrane region" description="Helical" evidence="3">
    <location>
        <begin position="12"/>
        <end position="34"/>
    </location>
</feature>
<gene>
    <name evidence="6" type="ORF">BJI67_12815</name>
</gene>
<dbReference type="NCBIfam" id="TIGR00254">
    <property type="entry name" value="GGDEF"/>
    <property type="match status" value="1"/>
</dbReference>
<name>A0A1D8KA09_9GAMM</name>
<dbReference type="FunFam" id="3.20.20.450:FF:000001">
    <property type="entry name" value="Cyclic di-GMP phosphodiesterase yahA"/>
    <property type="match status" value="1"/>
</dbReference>
<evidence type="ECO:0000256" key="2">
    <source>
        <dbReference type="ARBA" id="ARBA00022636"/>
    </source>
</evidence>
<dbReference type="Gene3D" id="3.30.70.270">
    <property type="match status" value="1"/>
</dbReference>
<evidence type="ECO:0000313" key="7">
    <source>
        <dbReference type="Proteomes" id="UP000095342"/>
    </source>
</evidence>
<keyword evidence="3" id="KW-1133">Transmembrane helix</keyword>
<protein>
    <recommendedName>
        <fullName evidence="1">cyclic-guanylate-specific phosphodiesterase</fullName>
        <ecNumber evidence="1">3.1.4.52</ecNumber>
    </recommendedName>
</protein>
<feature type="transmembrane region" description="Helical" evidence="3">
    <location>
        <begin position="291"/>
        <end position="310"/>
    </location>
</feature>
<dbReference type="PROSITE" id="PS50883">
    <property type="entry name" value="EAL"/>
    <property type="match status" value="1"/>
</dbReference>
<dbReference type="InterPro" id="IPR035919">
    <property type="entry name" value="EAL_sf"/>
</dbReference>
<keyword evidence="3" id="KW-0812">Transmembrane</keyword>
<dbReference type="Pfam" id="PF00563">
    <property type="entry name" value="EAL"/>
    <property type="match status" value="1"/>
</dbReference>
<dbReference type="PANTHER" id="PTHR33121:SF79">
    <property type="entry name" value="CYCLIC DI-GMP PHOSPHODIESTERASE PDED-RELATED"/>
    <property type="match status" value="1"/>
</dbReference>
<evidence type="ECO:0000313" key="6">
    <source>
        <dbReference type="EMBL" id="AOV17813.1"/>
    </source>
</evidence>
<dbReference type="PROSITE" id="PS50887">
    <property type="entry name" value="GGDEF"/>
    <property type="match status" value="1"/>
</dbReference>
<dbReference type="CDD" id="cd12915">
    <property type="entry name" value="PDC2_DGC_like"/>
    <property type="match status" value="1"/>
</dbReference>
<dbReference type="Pfam" id="PF00990">
    <property type="entry name" value="GGDEF"/>
    <property type="match status" value="1"/>
</dbReference>
<evidence type="ECO:0000256" key="3">
    <source>
        <dbReference type="SAM" id="Phobius"/>
    </source>
</evidence>
<dbReference type="EMBL" id="CP017448">
    <property type="protein sequence ID" value="AOV17813.1"/>
    <property type="molecule type" value="Genomic_DNA"/>
</dbReference>
<dbReference type="InterPro" id="IPR043128">
    <property type="entry name" value="Rev_trsase/Diguanyl_cyclase"/>
</dbReference>
<dbReference type="InterPro" id="IPR000160">
    <property type="entry name" value="GGDEF_dom"/>
</dbReference>
<dbReference type="EC" id="3.1.4.52" evidence="1"/>
<dbReference type="CDD" id="cd18773">
    <property type="entry name" value="PDC1_HK_sensor"/>
    <property type="match status" value="1"/>
</dbReference>
<dbReference type="AlphaFoldDB" id="A0A1D8KA09"/>
<evidence type="ECO:0000259" key="5">
    <source>
        <dbReference type="PROSITE" id="PS50887"/>
    </source>
</evidence>
<feature type="domain" description="GGDEF" evidence="5">
    <location>
        <begin position="351"/>
        <end position="483"/>
    </location>
</feature>
<dbReference type="GO" id="GO:0071111">
    <property type="term" value="F:cyclic-guanylate-specific phosphodiesterase activity"/>
    <property type="evidence" value="ECO:0007669"/>
    <property type="project" value="UniProtKB-EC"/>
</dbReference>
<feature type="domain" description="EAL" evidence="4">
    <location>
        <begin position="492"/>
        <end position="745"/>
    </location>
</feature>
<dbReference type="PANTHER" id="PTHR33121">
    <property type="entry name" value="CYCLIC DI-GMP PHOSPHODIESTERASE PDEF"/>
    <property type="match status" value="1"/>
</dbReference>